<reference evidence="1 2" key="1">
    <citation type="submission" date="2020-05" db="EMBL/GenBank/DDBJ databases">
        <title>Sulfurimonas marisnigri, sp. nov., and Sulfurimonas baltica, sp. nov., manganese oxide reducing chemolithoautotrophs of the class Epsilonproteobacteria isolated from the pelagic redoxclines of the Black and Baltic Seas and emended description of the genus Sulfurimonas.</title>
        <authorList>
            <person name="Henkel J.V."/>
            <person name="Laudan C."/>
            <person name="Werner J."/>
            <person name="Neu T."/>
            <person name="Plewe S."/>
            <person name="Sproer C."/>
            <person name="Bunk B."/>
            <person name="Schulz-Vogt H.N."/>
        </authorList>
    </citation>
    <scope>NUCLEOTIDE SEQUENCE [LARGE SCALE GENOMIC DNA]</scope>
    <source>
        <strain evidence="1 2">GD2</strain>
    </source>
</reference>
<dbReference type="EMBL" id="CP054492">
    <property type="protein sequence ID" value="QOY51244.1"/>
    <property type="molecule type" value="Genomic_DNA"/>
</dbReference>
<evidence type="ECO:0000313" key="1">
    <source>
        <dbReference type="EMBL" id="QOY51244.1"/>
    </source>
</evidence>
<gene>
    <name evidence="1" type="ORF">HUE88_08885</name>
</gene>
<keyword evidence="2" id="KW-1185">Reference proteome</keyword>
<evidence type="ECO:0000313" key="2">
    <source>
        <dbReference type="Proteomes" id="UP000593994"/>
    </source>
</evidence>
<dbReference type="RefSeq" id="WP_194367503.1">
    <property type="nucleotide sequence ID" value="NZ_CP054492.1"/>
</dbReference>
<accession>A0A7S7LV03</accession>
<organism evidence="1 2">
    <name type="scientific">Candidatus Sulfurimonas baltica</name>
    <dbReference type="NCBI Taxonomy" id="2740404"/>
    <lineage>
        <taxon>Bacteria</taxon>
        <taxon>Pseudomonadati</taxon>
        <taxon>Campylobacterota</taxon>
        <taxon>Epsilonproteobacteria</taxon>
        <taxon>Campylobacterales</taxon>
        <taxon>Sulfurimonadaceae</taxon>
        <taxon>Sulfurimonas</taxon>
    </lineage>
</organism>
<proteinExistence type="predicted"/>
<sequence>MNVSDVVFEMELGGVDEADIADIVLLCEDKGFNRNFIDEELVKLGYPKLFTIDYDAYNEYDGWEDDEYDSVQKFPHKRSYTD</sequence>
<dbReference type="KEGG" id="sbal:HUE88_08885"/>
<name>A0A7S7LV03_9BACT</name>
<protein>
    <submittedName>
        <fullName evidence="1">Uncharacterized protein</fullName>
    </submittedName>
</protein>
<dbReference type="Proteomes" id="UP000593994">
    <property type="component" value="Chromosome"/>
</dbReference>
<dbReference type="AlphaFoldDB" id="A0A7S7LV03"/>